<accession>A0A428D8M0</accession>
<reference evidence="1 2" key="1">
    <citation type="submission" date="2018-11" db="EMBL/GenBank/DDBJ databases">
        <title>Species Designations Belie Phenotypic and Genotypic Heterogeneity in Oral Streptococci.</title>
        <authorList>
            <person name="Velsko I."/>
        </authorList>
    </citation>
    <scope>NUCLEOTIDE SEQUENCE [LARGE SCALE GENOMIC DNA]</scope>
    <source>
        <strain evidence="1 2">KLC01</strain>
    </source>
</reference>
<dbReference type="RefSeq" id="WP_125386136.1">
    <property type="nucleotide sequence ID" value="NZ_JALDUX010000001.1"/>
</dbReference>
<dbReference type="EMBL" id="RJNW01000001">
    <property type="protein sequence ID" value="RSI88622.1"/>
    <property type="molecule type" value="Genomic_DNA"/>
</dbReference>
<dbReference type="AlphaFoldDB" id="A0A428D8M0"/>
<protein>
    <submittedName>
        <fullName evidence="1">Uncharacterized protein</fullName>
    </submittedName>
</protein>
<gene>
    <name evidence="1" type="ORF">D8849_02835</name>
</gene>
<sequence length="101" mass="11267">MADQILINPEEFQKEIDTLTSTKEAVSDNILSIETDGLELETISQLNDIISKLSSVTKNYKKLLAQDAKNLEVIKSEWMALDSFIGLHGEWISGSNKIGQK</sequence>
<proteinExistence type="predicted"/>
<organism evidence="1 2">
    <name type="scientific">Streptococcus mitis</name>
    <dbReference type="NCBI Taxonomy" id="28037"/>
    <lineage>
        <taxon>Bacteria</taxon>
        <taxon>Bacillati</taxon>
        <taxon>Bacillota</taxon>
        <taxon>Bacilli</taxon>
        <taxon>Lactobacillales</taxon>
        <taxon>Streptococcaceae</taxon>
        <taxon>Streptococcus</taxon>
        <taxon>Streptococcus mitis group</taxon>
    </lineage>
</organism>
<comment type="caution">
    <text evidence="1">The sequence shown here is derived from an EMBL/GenBank/DDBJ whole genome shotgun (WGS) entry which is preliminary data.</text>
</comment>
<dbReference type="Proteomes" id="UP000278063">
    <property type="component" value="Unassembled WGS sequence"/>
</dbReference>
<evidence type="ECO:0000313" key="1">
    <source>
        <dbReference type="EMBL" id="RSI88622.1"/>
    </source>
</evidence>
<evidence type="ECO:0000313" key="2">
    <source>
        <dbReference type="Proteomes" id="UP000278063"/>
    </source>
</evidence>
<name>A0A428D8M0_STRMT</name>